<dbReference type="PROSITE" id="PS50943">
    <property type="entry name" value="HTH_CROC1"/>
    <property type="match status" value="1"/>
</dbReference>
<keyword evidence="3" id="KW-1185">Reference proteome</keyword>
<dbReference type="EMBL" id="LT546645">
    <property type="protein sequence ID" value="SAI69392.1"/>
    <property type="molecule type" value="Genomic_DNA"/>
</dbReference>
<dbReference type="InterPro" id="IPR001387">
    <property type="entry name" value="Cro/C1-type_HTH"/>
</dbReference>
<sequence>MSTFAERLRQARLLRRWTQKDLAQACGLSQGAIGNYESGSRACPSADILIRLTYALQVLPAWLGAGAGPMFSDGKQDWPFDSVAFADYMKLSLAEKRQLEALLAAYIANRSL</sequence>
<dbReference type="InterPro" id="IPR010982">
    <property type="entry name" value="Lambda_DNA-bd_dom_sf"/>
</dbReference>
<gene>
    <name evidence="2" type="ORF">SAMEA3906487_01771</name>
</gene>
<organism evidence="2 3">
    <name type="scientific">Bordetella trematum</name>
    <dbReference type="NCBI Taxonomy" id="123899"/>
    <lineage>
        <taxon>Bacteria</taxon>
        <taxon>Pseudomonadati</taxon>
        <taxon>Pseudomonadota</taxon>
        <taxon>Betaproteobacteria</taxon>
        <taxon>Burkholderiales</taxon>
        <taxon>Alcaligenaceae</taxon>
        <taxon>Bordetella</taxon>
    </lineage>
</organism>
<reference evidence="2 3" key="1">
    <citation type="submission" date="2016-04" db="EMBL/GenBank/DDBJ databases">
        <authorList>
            <consortium name="Pathogen Informatics"/>
        </authorList>
    </citation>
    <scope>NUCLEOTIDE SEQUENCE [LARGE SCALE GENOMIC DNA]</scope>
    <source>
        <strain evidence="2 3">H044680328</strain>
    </source>
</reference>
<dbReference type="Pfam" id="PF01381">
    <property type="entry name" value="HTH_3"/>
    <property type="match status" value="1"/>
</dbReference>
<dbReference type="SMART" id="SM00530">
    <property type="entry name" value="HTH_XRE"/>
    <property type="match status" value="1"/>
</dbReference>
<dbReference type="RefSeq" id="WP_081694986.1">
    <property type="nucleotide sequence ID" value="NZ_CP016340.1"/>
</dbReference>
<dbReference type="STRING" id="123899.SAMEA3906487_01771"/>
<dbReference type="Gene3D" id="1.10.260.40">
    <property type="entry name" value="lambda repressor-like DNA-binding domains"/>
    <property type="match status" value="1"/>
</dbReference>
<dbReference type="CDD" id="cd00093">
    <property type="entry name" value="HTH_XRE"/>
    <property type="match status" value="1"/>
</dbReference>
<keyword evidence="2" id="KW-0238">DNA-binding</keyword>
<name>A0A157SFY8_9BORD</name>
<dbReference type="Proteomes" id="UP000076825">
    <property type="component" value="Chromosome 1"/>
</dbReference>
<dbReference type="KEGG" id="btrm:SAMEA390648701771"/>
<dbReference type="GO" id="GO:0003677">
    <property type="term" value="F:DNA binding"/>
    <property type="evidence" value="ECO:0007669"/>
    <property type="project" value="UniProtKB-KW"/>
</dbReference>
<dbReference type="AlphaFoldDB" id="A0A157SFY8"/>
<dbReference type="SUPFAM" id="SSF47413">
    <property type="entry name" value="lambda repressor-like DNA-binding domains"/>
    <property type="match status" value="1"/>
</dbReference>
<dbReference type="eggNOG" id="COG1396">
    <property type="taxonomic scope" value="Bacteria"/>
</dbReference>
<dbReference type="GeneID" id="56590946"/>
<evidence type="ECO:0000313" key="3">
    <source>
        <dbReference type="Proteomes" id="UP000076825"/>
    </source>
</evidence>
<protein>
    <submittedName>
        <fullName evidence="2">DNA-binding protein</fullName>
    </submittedName>
</protein>
<accession>A0A157SFY8</accession>
<dbReference type="OrthoDB" id="9812239at2"/>
<feature type="domain" description="HTH cro/C1-type" evidence="1">
    <location>
        <begin position="8"/>
        <end position="63"/>
    </location>
</feature>
<evidence type="ECO:0000313" key="2">
    <source>
        <dbReference type="EMBL" id="SAI69392.1"/>
    </source>
</evidence>
<dbReference type="PATRIC" id="fig|123899.6.peg.1759"/>
<evidence type="ECO:0000259" key="1">
    <source>
        <dbReference type="PROSITE" id="PS50943"/>
    </source>
</evidence>
<proteinExistence type="predicted"/>